<dbReference type="NCBIfam" id="TIGR04183">
    <property type="entry name" value="Por_Secre_tail"/>
    <property type="match status" value="1"/>
</dbReference>
<dbReference type="SUPFAM" id="SSF49899">
    <property type="entry name" value="Concanavalin A-like lectins/glucanases"/>
    <property type="match status" value="1"/>
</dbReference>
<reference evidence="3 4" key="1">
    <citation type="submission" date="2018-04" db="EMBL/GenBank/DDBJ databases">
        <title>Draft Genome Sequence of Phosphate-Solubilizing Chryseobacterium sp. ISE14 that is a Biocontrol and Plant Growth-Promoting Rhizobacterium Isolated from Cucumber.</title>
        <authorList>
            <person name="Jeong J.-J."/>
            <person name="Sang M.K."/>
            <person name="Choi I.-G."/>
            <person name="Kim K.D."/>
        </authorList>
    </citation>
    <scope>NUCLEOTIDE SEQUENCE [LARGE SCALE GENOMIC DNA]</scope>
    <source>
        <strain evidence="3 4">ISE14</strain>
    </source>
</reference>
<dbReference type="Gene3D" id="2.60.120.200">
    <property type="match status" value="1"/>
</dbReference>
<dbReference type="GO" id="GO:0004553">
    <property type="term" value="F:hydrolase activity, hydrolyzing O-glycosyl compounds"/>
    <property type="evidence" value="ECO:0007669"/>
    <property type="project" value="UniProtKB-ARBA"/>
</dbReference>
<dbReference type="OrthoDB" id="9811934at2"/>
<dbReference type="Proteomes" id="UP000236594">
    <property type="component" value="Unassembled WGS sequence"/>
</dbReference>
<dbReference type="RefSeq" id="WP_109710341.1">
    <property type="nucleotide sequence ID" value="NZ_PPED02000001.1"/>
</dbReference>
<feature type="domain" description="Secretion system C-terminal sorting" evidence="2">
    <location>
        <begin position="650"/>
        <end position="728"/>
    </location>
</feature>
<dbReference type="EMBL" id="PPED02000001">
    <property type="protein sequence ID" value="PWN71591.1"/>
    <property type="molecule type" value="Genomic_DNA"/>
</dbReference>
<comment type="caution">
    <text evidence="3">The sequence shown here is derived from an EMBL/GenBank/DDBJ whole genome shotgun (WGS) entry which is preliminary data.</text>
</comment>
<dbReference type="InterPro" id="IPR026444">
    <property type="entry name" value="Secre_tail"/>
</dbReference>
<evidence type="ECO:0000313" key="4">
    <source>
        <dbReference type="Proteomes" id="UP000236594"/>
    </source>
</evidence>
<accession>A0A316XCL3</accession>
<dbReference type="AlphaFoldDB" id="A0A316XCL3"/>
<name>A0A316XCL3_9FLAO</name>
<evidence type="ECO:0000256" key="1">
    <source>
        <dbReference type="ARBA" id="ARBA00022729"/>
    </source>
</evidence>
<keyword evidence="1" id="KW-0732">Signal</keyword>
<dbReference type="Pfam" id="PF18962">
    <property type="entry name" value="Por_Secre_tail"/>
    <property type="match status" value="1"/>
</dbReference>
<gene>
    <name evidence="3" type="ORF">C1631_002915</name>
</gene>
<evidence type="ECO:0000313" key="3">
    <source>
        <dbReference type="EMBL" id="PWN71591.1"/>
    </source>
</evidence>
<protein>
    <recommendedName>
        <fullName evidence="2">Secretion system C-terminal sorting domain-containing protein</fullName>
    </recommendedName>
</protein>
<dbReference type="GO" id="GO:0005975">
    <property type="term" value="P:carbohydrate metabolic process"/>
    <property type="evidence" value="ECO:0007669"/>
    <property type="project" value="UniProtKB-ARBA"/>
</dbReference>
<proteinExistence type="predicted"/>
<sequence length="729" mass="81833">MRPTSISQKNNSFLTGTKSVLSLDKFLFFLILFLAEHQLYSQEVFDNTATGAYSVNSQVANLYDLSYGSSSSWQNDFKNPNNSAYKLQGNANTGIADRFGNPSQAIFFNGYQNLIIPPVVVKDIISNNKGFSVSAWVKIPENGKDCQILSFTNPSNGNREDIQLRIKEGYFQILKYSSVAQKKVVLGQARYKISYYNDNTQQEIFPGPDEYGAGYVYFMLSSDKNATRLYFSRPGGRLYANYFWFGLSDVLSNTQNITFGTVNNQQGPIISAVDDIMVYKEMLTPELANNHFLVQSPLYPSRSYIVRNYQNKPIAPEGNTYNDGYIKAISSFDPYEGIYGGARWFLPARKFSGNKGLISFLNAKSFKPIARWNANSGNYFYQDNADHGSERELFEPNHITGNPNNLIDAKQQSFTFLSNEYRSNNYQLGFSGNDLYLQYPNKPDDNWSIQGSFNSSIRERFAPVSEKGIRFINFGTKQSMDFYNSSGSNYYLIQSSSGFEALSLIKTNSGFADTDSKYGYENYAFGNMSKSSRVALKGGSKSTTEQDYLWFDIANQANFQLAYVKDDPNGKPLYLIRLGNGYGARILIPNYTTGGYTYVTQNSINEDGASYPNNYLWTANIIYADENSDIIVARKISESSKNIEVQALNVYPNPVKDNATVEYTLSQSGSVKIYITNTNGVLVTVLKEGINNKGTYKESLNTSGWTSGVYICVFQVEGKSIVTKKIIVQ</sequence>
<organism evidence="3 4">
    <name type="scientific">Chryseobacterium phosphatilyticum</name>
    <dbReference type="NCBI Taxonomy" id="475075"/>
    <lineage>
        <taxon>Bacteria</taxon>
        <taxon>Pseudomonadati</taxon>
        <taxon>Bacteroidota</taxon>
        <taxon>Flavobacteriia</taxon>
        <taxon>Flavobacteriales</taxon>
        <taxon>Weeksellaceae</taxon>
        <taxon>Chryseobacterium group</taxon>
        <taxon>Chryseobacterium</taxon>
    </lineage>
</organism>
<keyword evidence="4" id="KW-1185">Reference proteome</keyword>
<evidence type="ECO:0000259" key="2">
    <source>
        <dbReference type="Pfam" id="PF18962"/>
    </source>
</evidence>
<dbReference type="InterPro" id="IPR013320">
    <property type="entry name" value="ConA-like_dom_sf"/>
</dbReference>